<dbReference type="EMBL" id="MG954073">
    <property type="protein sequence ID" value="AWB97161.1"/>
    <property type="molecule type" value="Genomic_DNA"/>
</dbReference>
<evidence type="ECO:0000256" key="4">
    <source>
        <dbReference type="ARBA" id="ARBA00021096"/>
    </source>
</evidence>
<keyword evidence="6" id="KW-0679">Respiratory chain</keyword>
<evidence type="ECO:0000256" key="11">
    <source>
        <dbReference type="ARBA" id="ARBA00022989"/>
    </source>
</evidence>
<evidence type="ECO:0000259" key="20">
    <source>
        <dbReference type="Pfam" id="PF06455"/>
    </source>
</evidence>
<dbReference type="NCBIfam" id="TIGR01974">
    <property type="entry name" value="NDH_I_L"/>
    <property type="match status" value="1"/>
</dbReference>
<organism evidence="21">
    <name type="scientific">Makalata macrura</name>
    <name type="common">Long-tailed armored tree rat</name>
    <name type="synonym">Echimys macrurus</name>
    <dbReference type="NCBI Taxonomy" id="176508"/>
    <lineage>
        <taxon>Eukaryota</taxon>
        <taxon>Metazoa</taxon>
        <taxon>Chordata</taxon>
        <taxon>Craniata</taxon>
        <taxon>Vertebrata</taxon>
        <taxon>Euteleostomi</taxon>
        <taxon>Mammalia</taxon>
        <taxon>Eutheria</taxon>
        <taxon>Euarchontoglires</taxon>
        <taxon>Glires</taxon>
        <taxon>Rodentia</taxon>
        <taxon>Hystricomorpha</taxon>
        <taxon>Echimyidae</taxon>
        <taxon>Makalata</taxon>
    </lineage>
</organism>
<feature type="domain" description="NADH dehydrogenase subunit 5 C-terminal" evidence="20">
    <location>
        <begin position="422"/>
        <end position="601"/>
    </location>
</feature>
<feature type="transmembrane region" description="Helical" evidence="17">
    <location>
        <begin position="172"/>
        <end position="191"/>
    </location>
</feature>
<feature type="transmembrane region" description="Helical" evidence="17">
    <location>
        <begin position="6"/>
        <end position="27"/>
    </location>
</feature>
<geneLocation type="mitochondrion" evidence="21"/>
<dbReference type="GO" id="GO:0015990">
    <property type="term" value="P:electron transport coupled proton transport"/>
    <property type="evidence" value="ECO:0007669"/>
    <property type="project" value="TreeGrafter"/>
</dbReference>
<dbReference type="Pfam" id="PF06455">
    <property type="entry name" value="NADH5_C"/>
    <property type="match status" value="1"/>
</dbReference>
<dbReference type="EC" id="7.1.1.2" evidence="3 17"/>
<feature type="transmembrane region" description="Helical" evidence="17">
    <location>
        <begin position="488"/>
        <end position="508"/>
    </location>
</feature>
<dbReference type="InterPro" id="IPR010934">
    <property type="entry name" value="NADH_DH_su5_C"/>
</dbReference>
<dbReference type="CTD" id="4540"/>
<dbReference type="InterPro" id="IPR003945">
    <property type="entry name" value="NU5C-like"/>
</dbReference>
<feature type="transmembrane region" description="Helical" evidence="17">
    <location>
        <begin position="245"/>
        <end position="266"/>
    </location>
</feature>
<dbReference type="InterPro" id="IPR001516">
    <property type="entry name" value="Proton_antipo_N"/>
</dbReference>
<feature type="transmembrane region" description="Helical" evidence="17">
    <location>
        <begin position="140"/>
        <end position="160"/>
    </location>
</feature>
<feature type="transmembrane region" description="Helical" evidence="17">
    <location>
        <begin position="84"/>
        <end position="105"/>
    </location>
</feature>
<dbReference type="PRINTS" id="PR01434">
    <property type="entry name" value="NADHDHGNASE5"/>
</dbReference>
<dbReference type="RefSeq" id="YP_009487355.1">
    <property type="nucleotide sequence ID" value="NC_037779.1"/>
</dbReference>
<keyword evidence="14 17" id="KW-0496">Mitochondrion</keyword>
<evidence type="ECO:0000256" key="10">
    <source>
        <dbReference type="ARBA" id="ARBA00022982"/>
    </source>
</evidence>
<feature type="transmembrane region" description="Helical" evidence="17">
    <location>
        <begin position="457"/>
        <end position="476"/>
    </location>
</feature>
<keyword evidence="7 17" id="KW-0812">Transmembrane</keyword>
<dbReference type="AlphaFoldDB" id="A0A343WAV7"/>
<dbReference type="InterPro" id="IPR018393">
    <property type="entry name" value="NADHpl_OxRdtase_5_subgr"/>
</dbReference>
<dbReference type="GeneID" id="36941035"/>
<evidence type="ECO:0000256" key="5">
    <source>
        <dbReference type="ARBA" id="ARBA00022448"/>
    </source>
</evidence>
<proteinExistence type="inferred from homology"/>
<name>A0A343WAV7_MAKMA</name>
<evidence type="ECO:0000313" key="21">
    <source>
        <dbReference type="EMBL" id="AWB97161.1"/>
    </source>
</evidence>
<dbReference type="Pfam" id="PF00662">
    <property type="entry name" value="Proton_antipo_N"/>
    <property type="match status" value="1"/>
</dbReference>
<evidence type="ECO:0000256" key="7">
    <source>
        <dbReference type="ARBA" id="ARBA00022692"/>
    </source>
</evidence>
<feature type="domain" description="NADH-Ubiquinone oxidoreductase (complex I) chain 5 N-terminal" evidence="19">
    <location>
        <begin position="68"/>
        <end position="118"/>
    </location>
</feature>
<evidence type="ECO:0000256" key="16">
    <source>
        <dbReference type="ARBA" id="ARBA00049551"/>
    </source>
</evidence>
<dbReference type="GO" id="GO:0042773">
    <property type="term" value="P:ATP synthesis coupled electron transport"/>
    <property type="evidence" value="ECO:0007669"/>
    <property type="project" value="InterPro"/>
</dbReference>
<keyword evidence="13 17" id="KW-0830">Ubiquinone</keyword>
<reference evidence="21" key="1">
    <citation type="journal article" date="2018" name="Am. Mus. Novit.">
        <title>A Review of the Pattonomys/Toromys Clade (Rodentia: Echimyidae), with Descriptions of a New Toromys Species and a New Genus.</title>
        <authorList>
            <person name="Emmons L."/>
            <person name="Fabre P.-H."/>
        </authorList>
    </citation>
    <scope>NUCLEOTIDE SEQUENCE</scope>
</reference>
<evidence type="ECO:0000256" key="1">
    <source>
        <dbReference type="ARBA" id="ARBA00004448"/>
    </source>
</evidence>
<feature type="transmembrane region" description="Helical" evidence="17">
    <location>
        <begin position="211"/>
        <end position="233"/>
    </location>
</feature>
<evidence type="ECO:0000256" key="14">
    <source>
        <dbReference type="ARBA" id="ARBA00023128"/>
    </source>
</evidence>
<comment type="catalytic activity">
    <reaction evidence="16 17">
        <text>a ubiquinone + NADH + 5 H(+)(in) = a ubiquinol + NAD(+) + 4 H(+)(out)</text>
        <dbReference type="Rhea" id="RHEA:29091"/>
        <dbReference type="Rhea" id="RHEA-COMP:9565"/>
        <dbReference type="Rhea" id="RHEA-COMP:9566"/>
        <dbReference type="ChEBI" id="CHEBI:15378"/>
        <dbReference type="ChEBI" id="CHEBI:16389"/>
        <dbReference type="ChEBI" id="CHEBI:17976"/>
        <dbReference type="ChEBI" id="CHEBI:57540"/>
        <dbReference type="ChEBI" id="CHEBI:57945"/>
        <dbReference type="EC" id="7.1.1.2"/>
    </reaction>
</comment>
<evidence type="ECO:0000256" key="2">
    <source>
        <dbReference type="ARBA" id="ARBA00008200"/>
    </source>
</evidence>
<keyword evidence="11 17" id="KW-1133">Transmembrane helix</keyword>
<feature type="transmembrane region" description="Helical" evidence="17">
    <location>
        <begin position="325"/>
        <end position="350"/>
    </location>
</feature>
<protein>
    <recommendedName>
        <fullName evidence="4 17">NADH-ubiquinone oxidoreductase chain 5</fullName>
        <ecNumber evidence="3 17">7.1.1.2</ecNumber>
    </recommendedName>
</protein>
<evidence type="ECO:0000256" key="3">
    <source>
        <dbReference type="ARBA" id="ARBA00012944"/>
    </source>
</evidence>
<evidence type="ECO:0000256" key="12">
    <source>
        <dbReference type="ARBA" id="ARBA00023027"/>
    </source>
</evidence>
<keyword evidence="5 17" id="KW-0813">Transport</keyword>
<comment type="function">
    <text evidence="17">Core subunit of the mitochondrial membrane respiratory chain NADH dehydrogenase (Complex I) which catalyzes electron transfer from NADH through the respiratory chain, using ubiquinone as an electron acceptor. Essential for the catalytic activity and assembly of complex I.</text>
</comment>
<dbReference type="GO" id="GO:0005743">
    <property type="term" value="C:mitochondrial inner membrane"/>
    <property type="evidence" value="ECO:0007669"/>
    <property type="project" value="UniProtKB-SubCell"/>
</dbReference>
<accession>A0A343WAV7</accession>
<evidence type="ECO:0000259" key="19">
    <source>
        <dbReference type="Pfam" id="PF00662"/>
    </source>
</evidence>
<feature type="transmembrane region" description="Helical" evidence="17">
    <location>
        <begin position="362"/>
        <end position="386"/>
    </location>
</feature>
<dbReference type="PANTHER" id="PTHR42829:SF2">
    <property type="entry name" value="NADH-UBIQUINONE OXIDOREDUCTASE CHAIN 5"/>
    <property type="match status" value="1"/>
</dbReference>
<evidence type="ECO:0000256" key="13">
    <source>
        <dbReference type="ARBA" id="ARBA00023075"/>
    </source>
</evidence>
<keyword evidence="10" id="KW-0249">Electron transport</keyword>
<evidence type="ECO:0000256" key="15">
    <source>
        <dbReference type="ARBA" id="ARBA00023136"/>
    </source>
</evidence>
<feature type="transmembrane region" description="Helical" evidence="17">
    <location>
        <begin position="406"/>
        <end position="432"/>
    </location>
</feature>
<feature type="transmembrane region" description="Helical" evidence="17">
    <location>
        <begin position="117"/>
        <end position="134"/>
    </location>
</feature>
<feature type="transmembrane region" description="Helical" evidence="17">
    <location>
        <begin position="581"/>
        <end position="602"/>
    </location>
</feature>
<keyword evidence="8" id="KW-0999">Mitochondrion inner membrane</keyword>
<evidence type="ECO:0000256" key="8">
    <source>
        <dbReference type="ARBA" id="ARBA00022792"/>
    </source>
</evidence>
<evidence type="ECO:0000256" key="6">
    <source>
        <dbReference type="ARBA" id="ARBA00022660"/>
    </source>
</evidence>
<comment type="subcellular location">
    <subcellularLocation>
        <location evidence="1">Mitochondrion inner membrane</location>
        <topology evidence="1">Multi-pass membrane protein</topology>
    </subcellularLocation>
</comment>
<feature type="transmembrane region" description="Helical" evidence="17">
    <location>
        <begin position="301"/>
        <end position="319"/>
    </location>
</feature>
<evidence type="ECO:0000259" key="18">
    <source>
        <dbReference type="Pfam" id="PF00361"/>
    </source>
</evidence>
<keyword evidence="15 17" id="KW-0472">Membrane</keyword>
<keyword evidence="9" id="KW-1278">Translocase</keyword>
<feature type="domain" description="NADH:quinone oxidoreductase/Mrp antiporter transmembrane" evidence="18">
    <location>
        <begin position="134"/>
        <end position="415"/>
    </location>
</feature>
<dbReference type="GO" id="GO:0008137">
    <property type="term" value="F:NADH dehydrogenase (ubiquinone) activity"/>
    <property type="evidence" value="ECO:0007669"/>
    <property type="project" value="UniProtKB-EC"/>
</dbReference>
<sequence>MNPITSTFILILTLLTIPILFPMMNLYMKLLYPIYVKSIVSLSFFISLIPTLTLFYLNYESMISSWNWLTMQTLHLNLSMKLDYFSILFMSVALFVTWSIMEFSLWYMSSDPHMDKFFKYLLLFLITMMILVTANNLFQLFIGWEGVGIMSFLLIGWWQGRSDANTAAMQAVLYNRIGDVGFIMAMSWFLIHSNSWELQQIFSTQDKHNMLPLLGLLMAATGKSAQFGLHPWLPSAMEGPTPVSALLHSSTMVVAGIFLLIRFYPLTQNNQTAQSMCLCMGALTTLFTAICALTQNDIKKIVAFSTSSQLGLMMVTIGINQPHLAFLHICTHAFFKAMLFLCSGSIIHTLNDEQDIRKMGGLYKILPTTSSSLIIGSLALTGTPFLTGFYSKDLIIESATTSYTNAWALATTLIATSLTATYSTRIIFFALLNNPRFIFLPTMNENNPLMTKPIKRLAWGSIMGGFLITLNSPIMNTPQMTMPFSTKIAAIFLTVLGFVIAMELNMMTKNLKMNYSSKYYTFSNLLGYFPTTTHRIYPHLSLSMSQNLASSMIDLIWLEKITPKLVSNMQMKASALTSTQLGLLKLYFLSFLVSMILATTLLL</sequence>
<dbReference type="GO" id="GO:0003954">
    <property type="term" value="F:NADH dehydrogenase activity"/>
    <property type="evidence" value="ECO:0007669"/>
    <property type="project" value="TreeGrafter"/>
</dbReference>
<evidence type="ECO:0000256" key="17">
    <source>
        <dbReference type="RuleBase" id="RU003404"/>
    </source>
</evidence>
<feature type="transmembrane region" description="Helical" evidence="17">
    <location>
        <begin position="39"/>
        <end position="59"/>
    </location>
</feature>
<dbReference type="InterPro" id="IPR001750">
    <property type="entry name" value="ND/Mrp_TM"/>
</dbReference>
<dbReference type="Pfam" id="PF00361">
    <property type="entry name" value="Proton_antipo_M"/>
    <property type="match status" value="1"/>
</dbReference>
<keyword evidence="12 17" id="KW-0520">NAD</keyword>
<comment type="similarity">
    <text evidence="2 17">Belongs to the complex I subunit 5 family.</text>
</comment>
<gene>
    <name evidence="21" type="primary">ND5</name>
    <name evidence="21" type="synonym">NADH5</name>
</gene>
<evidence type="ECO:0000256" key="9">
    <source>
        <dbReference type="ARBA" id="ARBA00022967"/>
    </source>
</evidence>
<dbReference type="PANTHER" id="PTHR42829">
    <property type="entry name" value="NADH-UBIQUINONE OXIDOREDUCTASE CHAIN 5"/>
    <property type="match status" value="1"/>
</dbReference>
<feature type="transmembrane region" description="Helical" evidence="17">
    <location>
        <begin position="272"/>
        <end position="294"/>
    </location>
</feature>